<proteinExistence type="predicted"/>
<dbReference type="AlphaFoldDB" id="A0A174AC19"/>
<keyword evidence="1" id="KW-0472">Membrane</keyword>
<gene>
    <name evidence="2" type="ORF">ERS852470_00861</name>
</gene>
<feature type="transmembrane region" description="Helical" evidence="1">
    <location>
        <begin position="45"/>
        <end position="69"/>
    </location>
</feature>
<keyword evidence="1" id="KW-1133">Transmembrane helix</keyword>
<accession>A0A174AC19</accession>
<reference evidence="2 3" key="1">
    <citation type="submission" date="2015-09" db="EMBL/GenBank/DDBJ databases">
        <authorList>
            <consortium name="Pathogen Informatics"/>
        </authorList>
    </citation>
    <scope>NUCLEOTIDE SEQUENCE [LARGE SCALE GENOMIC DNA]</scope>
    <source>
        <strain evidence="2 3">2789STDY5834855</strain>
    </source>
</reference>
<keyword evidence="1" id="KW-0812">Transmembrane</keyword>
<name>A0A174AC19_9CLOT</name>
<dbReference type="GeneID" id="83012247"/>
<dbReference type="Proteomes" id="UP000095558">
    <property type="component" value="Unassembled WGS sequence"/>
</dbReference>
<dbReference type="Pfam" id="PF09719">
    <property type="entry name" value="C_GCAxxG_C_C"/>
    <property type="match status" value="1"/>
</dbReference>
<organism evidence="2 3">
    <name type="scientific">Clostridium disporicum</name>
    <dbReference type="NCBI Taxonomy" id="84024"/>
    <lineage>
        <taxon>Bacteria</taxon>
        <taxon>Bacillati</taxon>
        <taxon>Bacillota</taxon>
        <taxon>Clostridia</taxon>
        <taxon>Eubacteriales</taxon>
        <taxon>Clostridiaceae</taxon>
        <taxon>Clostridium</taxon>
    </lineage>
</organism>
<dbReference type="RefSeq" id="WP_042399180.1">
    <property type="nucleotide sequence ID" value="NZ_CYYT01000015.1"/>
</dbReference>
<dbReference type="NCBIfam" id="TIGR01909">
    <property type="entry name" value="C_GCAxxG_C_C"/>
    <property type="match status" value="1"/>
</dbReference>
<protein>
    <submittedName>
        <fullName evidence="2">C_GCAxxG_C_C family probable redox protein</fullName>
    </submittedName>
</protein>
<evidence type="ECO:0000313" key="3">
    <source>
        <dbReference type="Proteomes" id="UP000095558"/>
    </source>
</evidence>
<dbReference type="OrthoDB" id="45689at2"/>
<evidence type="ECO:0000313" key="2">
    <source>
        <dbReference type="EMBL" id="CUN85015.1"/>
    </source>
</evidence>
<dbReference type="EMBL" id="CYZV01000007">
    <property type="protein sequence ID" value="CUN85015.1"/>
    <property type="molecule type" value="Genomic_DNA"/>
</dbReference>
<sequence>MLVETTMKYYDKKYDLNCAECMLVAVNEVYDLNISKQTLMTMASFGGGMAIGSVCGAATGAIAALGIMFTTERGHQSPHVREMTSKFLYEFNRRMNSLDCISLKEKYYECETRCSKMMIVSAEVLQELIEDYKDYYSINR</sequence>
<evidence type="ECO:0000256" key="1">
    <source>
        <dbReference type="SAM" id="Phobius"/>
    </source>
</evidence>
<dbReference type="InterPro" id="IPR010181">
    <property type="entry name" value="CGCAxxGCC_motif"/>
</dbReference>